<evidence type="ECO:0000313" key="2">
    <source>
        <dbReference type="EMBL" id="MFC0513550.1"/>
    </source>
</evidence>
<name>A0ABV6L1L5_9SPHI</name>
<dbReference type="InterPro" id="IPR004360">
    <property type="entry name" value="Glyas_Fos-R_dOase_dom"/>
</dbReference>
<reference evidence="2 3" key="1">
    <citation type="submission" date="2024-09" db="EMBL/GenBank/DDBJ databases">
        <authorList>
            <person name="Sun Q."/>
            <person name="Mori K."/>
        </authorList>
    </citation>
    <scope>NUCLEOTIDE SEQUENCE [LARGE SCALE GENOMIC DNA]</scope>
    <source>
        <strain evidence="2 3">NCAIM B.02415</strain>
    </source>
</reference>
<organism evidence="2 3">
    <name type="scientific">Mucilaginibacter angelicae</name>
    <dbReference type="NCBI Taxonomy" id="869718"/>
    <lineage>
        <taxon>Bacteria</taxon>
        <taxon>Pseudomonadati</taxon>
        <taxon>Bacteroidota</taxon>
        <taxon>Sphingobacteriia</taxon>
        <taxon>Sphingobacteriales</taxon>
        <taxon>Sphingobacteriaceae</taxon>
        <taxon>Mucilaginibacter</taxon>
    </lineage>
</organism>
<evidence type="ECO:0000313" key="3">
    <source>
        <dbReference type="Proteomes" id="UP001589828"/>
    </source>
</evidence>
<dbReference type="RefSeq" id="WP_377021414.1">
    <property type="nucleotide sequence ID" value="NZ_JBHLTS010000015.1"/>
</dbReference>
<proteinExistence type="predicted"/>
<feature type="domain" description="VOC" evidence="1">
    <location>
        <begin position="2"/>
        <end position="115"/>
    </location>
</feature>
<protein>
    <submittedName>
        <fullName evidence="2">VOC family protein</fullName>
    </submittedName>
</protein>
<sequence>MKIKQMSPQLLVTDLERALDFYQANLGFIIDFRYEDFYAGIINGDHTIHLKTGVPQPRTDAEDLDLFFTVADIEGLYQTLRNRGVNISQALRQMPYGREFYIADPDGYHLGFIEATNQD</sequence>
<dbReference type="Gene3D" id="3.10.180.10">
    <property type="entry name" value="2,3-Dihydroxybiphenyl 1,2-Dioxygenase, domain 1"/>
    <property type="match status" value="1"/>
</dbReference>
<evidence type="ECO:0000259" key="1">
    <source>
        <dbReference type="PROSITE" id="PS51819"/>
    </source>
</evidence>
<dbReference type="EMBL" id="JBHLTS010000015">
    <property type="protein sequence ID" value="MFC0513550.1"/>
    <property type="molecule type" value="Genomic_DNA"/>
</dbReference>
<accession>A0ABV6L1L5</accession>
<dbReference type="SUPFAM" id="SSF54593">
    <property type="entry name" value="Glyoxalase/Bleomycin resistance protein/Dihydroxybiphenyl dioxygenase"/>
    <property type="match status" value="1"/>
</dbReference>
<dbReference type="Pfam" id="PF00903">
    <property type="entry name" value="Glyoxalase"/>
    <property type="match status" value="1"/>
</dbReference>
<dbReference type="Proteomes" id="UP001589828">
    <property type="component" value="Unassembled WGS sequence"/>
</dbReference>
<comment type="caution">
    <text evidence="2">The sequence shown here is derived from an EMBL/GenBank/DDBJ whole genome shotgun (WGS) entry which is preliminary data.</text>
</comment>
<dbReference type="InterPro" id="IPR029068">
    <property type="entry name" value="Glyas_Bleomycin-R_OHBP_Dase"/>
</dbReference>
<dbReference type="PROSITE" id="PS51819">
    <property type="entry name" value="VOC"/>
    <property type="match status" value="1"/>
</dbReference>
<keyword evidence="3" id="KW-1185">Reference proteome</keyword>
<gene>
    <name evidence="2" type="ORF">ACFFGT_05035</name>
</gene>
<dbReference type="InterPro" id="IPR037523">
    <property type="entry name" value="VOC_core"/>
</dbReference>